<accession>A0A846Y4I5</accession>
<comment type="caution">
    <text evidence="6">The sequence shown here is derived from an EMBL/GenBank/DDBJ whole genome shotgun (WGS) entry which is preliminary data.</text>
</comment>
<dbReference type="GO" id="GO:0016787">
    <property type="term" value="F:hydrolase activity"/>
    <property type="evidence" value="ECO:0007669"/>
    <property type="project" value="UniProtKB-KW"/>
</dbReference>
<gene>
    <name evidence="6" type="ORF">HGA08_15295</name>
</gene>
<dbReference type="Proteomes" id="UP000565711">
    <property type="component" value="Unassembled WGS sequence"/>
</dbReference>
<evidence type="ECO:0000259" key="5">
    <source>
        <dbReference type="Pfam" id="PF08386"/>
    </source>
</evidence>
<evidence type="ECO:0000313" key="6">
    <source>
        <dbReference type="EMBL" id="NKY51589.1"/>
    </source>
</evidence>
<dbReference type="AlphaFoldDB" id="A0A846Y4I5"/>
<dbReference type="Pfam" id="PF00561">
    <property type="entry name" value="Abhydrolase_1"/>
    <property type="match status" value="1"/>
</dbReference>
<feature type="domain" description="AB hydrolase-1" evidence="4">
    <location>
        <begin position="89"/>
        <end position="262"/>
    </location>
</feature>
<dbReference type="InterPro" id="IPR013595">
    <property type="entry name" value="Pept_S33_TAP-like_C"/>
</dbReference>
<dbReference type="SUPFAM" id="SSF53474">
    <property type="entry name" value="alpha/beta-Hydrolases"/>
    <property type="match status" value="1"/>
</dbReference>
<feature type="domain" description="Peptidase S33 tripeptidyl aminopeptidase-like C-terminal" evidence="5">
    <location>
        <begin position="383"/>
        <end position="485"/>
    </location>
</feature>
<organism evidence="6 7">
    <name type="scientific">Nocardia vermiculata</name>
    <dbReference type="NCBI Taxonomy" id="257274"/>
    <lineage>
        <taxon>Bacteria</taxon>
        <taxon>Bacillati</taxon>
        <taxon>Actinomycetota</taxon>
        <taxon>Actinomycetes</taxon>
        <taxon>Mycobacteriales</taxon>
        <taxon>Nocardiaceae</taxon>
        <taxon>Nocardia</taxon>
    </lineage>
</organism>
<dbReference type="Pfam" id="PF08386">
    <property type="entry name" value="Abhydrolase_4"/>
    <property type="match status" value="1"/>
</dbReference>
<dbReference type="InterPro" id="IPR051601">
    <property type="entry name" value="Serine_prot/Carboxylest_S33"/>
</dbReference>
<evidence type="ECO:0000256" key="2">
    <source>
        <dbReference type="ARBA" id="ARBA00022729"/>
    </source>
</evidence>
<dbReference type="PANTHER" id="PTHR43248">
    <property type="entry name" value="2-SUCCINYL-6-HYDROXY-2,4-CYCLOHEXADIENE-1-CARBOXYLATE SYNTHASE"/>
    <property type="match status" value="1"/>
</dbReference>
<keyword evidence="3 6" id="KW-0378">Hydrolase</keyword>
<comment type="similarity">
    <text evidence="1">Belongs to the peptidase S33 family.</text>
</comment>
<evidence type="ECO:0000259" key="4">
    <source>
        <dbReference type="Pfam" id="PF00561"/>
    </source>
</evidence>
<evidence type="ECO:0000313" key="7">
    <source>
        <dbReference type="Proteomes" id="UP000565711"/>
    </source>
</evidence>
<proteinExistence type="inferred from homology"/>
<evidence type="ECO:0000256" key="1">
    <source>
        <dbReference type="ARBA" id="ARBA00010088"/>
    </source>
</evidence>
<dbReference type="EMBL" id="JAAXOP010000007">
    <property type="protein sequence ID" value="NKY51589.1"/>
    <property type="molecule type" value="Genomic_DNA"/>
</dbReference>
<dbReference type="PANTHER" id="PTHR43248:SF29">
    <property type="entry name" value="TRIPEPTIDYL AMINOPEPTIDASE"/>
    <property type="match status" value="1"/>
</dbReference>
<name>A0A846Y4I5_9NOCA</name>
<dbReference type="Gene3D" id="3.40.50.1820">
    <property type="entry name" value="alpha/beta hydrolase"/>
    <property type="match status" value="1"/>
</dbReference>
<keyword evidence="7" id="KW-1185">Reference proteome</keyword>
<dbReference type="InterPro" id="IPR000073">
    <property type="entry name" value="AB_hydrolase_1"/>
</dbReference>
<keyword evidence="2" id="KW-0732">Signal</keyword>
<evidence type="ECO:0000256" key="3">
    <source>
        <dbReference type="ARBA" id="ARBA00022801"/>
    </source>
</evidence>
<protein>
    <submittedName>
        <fullName evidence="6">Alpha/beta fold hydrolase</fullName>
    </submittedName>
</protein>
<dbReference type="InterPro" id="IPR029058">
    <property type="entry name" value="AB_hydrolase_fold"/>
</dbReference>
<reference evidence="6 7" key="1">
    <citation type="submission" date="2020-04" db="EMBL/GenBank/DDBJ databases">
        <title>MicrobeNet Type strains.</title>
        <authorList>
            <person name="Nicholson A.C."/>
        </authorList>
    </citation>
    <scope>NUCLEOTIDE SEQUENCE [LARGE SCALE GENOMIC DNA]</scope>
    <source>
        <strain evidence="6 7">JCM 12354</strain>
    </source>
</reference>
<sequence length="488" mass="52590">MTTTVATLTGILVAGCSTTPEHPDVVRRVSTDVQWTACPDGAEASKGGPRQLQCAKIQVPRDYNDPEGVKIDLAISKLASKNLDKRRGILMLNPGGPGGTGLDQPEFLAKQGISQEVLDTYDLIGIDTRGVGHSTRISCGFTDDLGYLGAVPPYAYDDAAFDEQAALSEEVARRCAEDPLVPYVSTANMSRDMNRVRQSLGEEKASFLGYSYGSALGAAYASMYPDTADRIVIDSNIGDTHLDYEGIRNYALGMEDAFPDFAKWAADRSDRFGLGNTPAEVRDTYFELADKLDHDVVDGLDGRLFRLSTFVALYNPRMYEATAKAWKSAREGAPSGQVQLPHVTPELDNTWSVFLAVTCNDVEWPEDPATYKKAIAADSKVHPLFGAAAANIMPCAFWRSGPSEAPVAIDDGGPTNVLITQNQRDPVTPLRNAELVHEEFGDRSRLLTVDNSGHGAYVLGKNPCADDVIGEYLVTGSMPTDGFACGAA</sequence>